<evidence type="ECO:0000313" key="3">
    <source>
        <dbReference type="EMBL" id="OTF72739.1"/>
    </source>
</evidence>
<accession>A0A1Y3AW70</accession>
<feature type="region of interest" description="Disordered" evidence="1">
    <location>
        <begin position="1"/>
        <end position="66"/>
    </location>
</feature>
<dbReference type="EMBL" id="MUJZ01054877">
    <property type="protein sequence ID" value="OTF72739.1"/>
    <property type="molecule type" value="Genomic_DNA"/>
</dbReference>
<protein>
    <recommendedName>
        <fullName evidence="2">PWWP domain-containing protein</fullName>
    </recommendedName>
</protein>
<feature type="domain" description="PWWP" evidence="2">
    <location>
        <begin position="108"/>
        <end position="147"/>
    </location>
</feature>
<dbReference type="OrthoDB" id="6435831at2759"/>
<dbReference type="AlphaFoldDB" id="A0A1Y3AW70"/>
<dbReference type="SUPFAM" id="SSF63748">
    <property type="entry name" value="Tudor/PWWP/MBT"/>
    <property type="match status" value="1"/>
</dbReference>
<name>A0A1Y3AW70_EURMA</name>
<feature type="compositionally biased region" description="Low complexity" evidence="1">
    <location>
        <begin position="17"/>
        <end position="29"/>
    </location>
</feature>
<evidence type="ECO:0000313" key="4">
    <source>
        <dbReference type="Proteomes" id="UP000194236"/>
    </source>
</evidence>
<evidence type="ECO:0000259" key="2">
    <source>
        <dbReference type="PROSITE" id="PS50812"/>
    </source>
</evidence>
<evidence type="ECO:0000256" key="1">
    <source>
        <dbReference type="SAM" id="MobiDB-lite"/>
    </source>
</evidence>
<dbReference type="Proteomes" id="UP000194236">
    <property type="component" value="Unassembled WGS sequence"/>
</dbReference>
<comment type="caution">
    <text evidence="3">The sequence shown here is derived from an EMBL/GenBank/DDBJ whole genome shotgun (WGS) entry which is preliminary data.</text>
</comment>
<dbReference type="Gene3D" id="2.30.30.140">
    <property type="match status" value="1"/>
</dbReference>
<gene>
    <name evidence="3" type="ORF">BLA29_013105</name>
</gene>
<feature type="non-terminal residue" evidence="3">
    <location>
        <position position="147"/>
    </location>
</feature>
<feature type="compositionally biased region" description="Polar residues" evidence="1">
    <location>
        <begin position="30"/>
        <end position="44"/>
    </location>
</feature>
<sequence>MAIGDDDNEVKTRRSLRASSTTTTSNRESVASTMKQEPLSSSTPSEKRGKKRKSLTSNETPSSSKLPKYEFIPINLEAKSIVLPDDPKYIFDRQRLISVPPKEGCISVGDLIWAKMQGYPWWPCMITVDPCTGSHNRVSRSYFFAIK</sequence>
<proteinExistence type="predicted"/>
<dbReference type="PROSITE" id="PS50812">
    <property type="entry name" value="PWWP"/>
    <property type="match status" value="1"/>
</dbReference>
<reference evidence="3 4" key="1">
    <citation type="submission" date="2017-03" db="EMBL/GenBank/DDBJ databases">
        <title>Genome Survey of Euroglyphus maynei.</title>
        <authorList>
            <person name="Arlian L.G."/>
            <person name="Morgan M.S."/>
            <person name="Rider S.D."/>
        </authorList>
    </citation>
    <scope>NUCLEOTIDE SEQUENCE [LARGE SCALE GENOMIC DNA]</scope>
    <source>
        <strain evidence="3">Arlian Lab</strain>
        <tissue evidence="3">Whole body</tissue>
    </source>
</reference>
<keyword evidence="4" id="KW-1185">Reference proteome</keyword>
<feature type="compositionally biased region" description="Polar residues" evidence="1">
    <location>
        <begin position="55"/>
        <end position="65"/>
    </location>
</feature>
<organism evidence="3 4">
    <name type="scientific">Euroglyphus maynei</name>
    <name type="common">Mayne's house dust mite</name>
    <dbReference type="NCBI Taxonomy" id="6958"/>
    <lineage>
        <taxon>Eukaryota</taxon>
        <taxon>Metazoa</taxon>
        <taxon>Ecdysozoa</taxon>
        <taxon>Arthropoda</taxon>
        <taxon>Chelicerata</taxon>
        <taxon>Arachnida</taxon>
        <taxon>Acari</taxon>
        <taxon>Acariformes</taxon>
        <taxon>Sarcoptiformes</taxon>
        <taxon>Astigmata</taxon>
        <taxon>Psoroptidia</taxon>
        <taxon>Analgoidea</taxon>
        <taxon>Pyroglyphidae</taxon>
        <taxon>Pyroglyphinae</taxon>
        <taxon>Euroglyphus</taxon>
    </lineage>
</organism>
<dbReference type="Pfam" id="PF00855">
    <property type="entry name" value="PWWP"/>
    <property type="match status" value="1"/>
</dbReference>
<dbReference type="InterPro" id="IPR000313">
    <property type="entry name" value="PWWP_dom"/>
</dbReference>